<accession>A0A5C5YUU4</accession>
<dbReference type="InterPro" id="IPR027461">
    <property type="entry name" value="Carboxypeptidase_A_C_sf"/>
</dbReference>
<feature type="active site" description="Charge relay system" evidence="6">
    <location>
        <position position="241"/>
    </location>
</feature>
<dbReference type="Pfam" id="PF02016">
    <property type="entry name" value="Peptidase_S66"/>
    <property type="match status" value="1"/>
</dbReference>
<dbReference type="SUPFAM" id="SSF141986">
    <property type="entry name" value="LD-carboxypeptidase A C-terminal domain-like"/>
    <property type="match status" value="1"/>
</dbReference>
<evidence type="ECO:0000256" key="6">
    <source>
        <dbReference type="PIRSR" id="PIRSR028757-1"/>
    </source>
</evidence>
<evidence type="ECO:0000256" key="7">
    <source>
        <dbReference type="SAM" id="SignalP"/>
    </source>
</evidence>
<dbReference type="Proteomes" id="UP000318478">
    <property type="component" value="Unassembled WGS sequence"/>
</dbReference>
<dbReference type="AlphaFoldDB" id="A0A5C5YUU4"/>
<organism evidence="10 11">
    <name type="scientific">Posidoniimonas polymericola</name>
    <dbReference type="NCBI Taxonomy" id="2528002"/>
    <lineage>
        <taxon>Bacteria</taxon>
        <taxon>Pseudomonadati</taxon>
        <taxon>Planctomycetota</taxon>
        <taxon>Planctomycetia</taxon>
        <taxon>Pirellulales</taxon>
        <taxon>Lacipirellulaceae</taxon>
        <taxon>Posidoniimonas</taxon>
    </lineage>
</organism>
<dbReference type="Pfam" id="PF17676">
    <property type="entry name" value="Peptidase_S66C"/>
    <property type="match status" value="1"/>
</dbReference>
<dbReference type="CDD" id="cd07025">
    <property type="entry name" value="Peptidase_S66"/>
    <property type="match status" value="1"/>
</dbReference>
<keyword evidence="5" id="KW-0720">Serine protease</keyword>
<evidence type="ECO:0000256" key="3">
    <source>
        <dbReference type="ARBA" id="ARBA00022670"/>
    </source>
</evidence>
<dbReference type="PROSITE" id="PS51257">
    <property type="entry name" value="PROKAR_LIPOPROTEIN"/>
    <property type="match status" value="1"/>
</dbReference>
<dbReference type="Gene3D" id="3.40.50.10740">
    <property type="entry name" value="Class I glutamine amidotransferase-like"/>
    <property type="match status" value="1"/>
</dbReference>
<evidence type="ECO:0000256" key="4">
    <source>
        <dbReference type="ARBA" id="ARBA00022801"/>
    </source>
</evidence>
<evidence type="ECO:0000259" key="9">
    <source>
        <dbReference type="Pfam" id="PF17676"/>
    </source>
</evidence>
<dbReference type="InterPro" id="IPR040449">
    <property type="entry name" value="Peptidase_S66_N"/>
</dbReference>
<dbReference type="InterPro" id="IPR040921">
    <property type="entry name" value="Peptidase_S66C"/>
</dbReference>
<comment type="similarity">
    <text evidence="1">Belongs to the peptidase S66 family.</text>
</comment>
<dbReference type="Gene3D" id="3.50.30.60">
    <property type="entry name" value="LD-carboxypeptidase A C-terminal domain-like"/>
    <property type="match status" value="1"/>
</dbReference>
<dbReference type="GO" id="GO:0008236">
    <property type="term" value="F:serine-type peptidase activity"/>
    <property type="evidence" value="ECO:0007669"/>
    <property type="project" value="UniProtKB-KW"/>
</dbReference>
<dbReference type="PIRSF" id="PIRSF028757">
    <property type="entry name" value="LD-carboxypeptidase"/>
    <property type="match status" value="1"/>
</dbReference>
<dbReference type="GO" id="GO:0004180">
    <property type="term" value="F:carboxypeptidase activity"/>
    <property type="evidence" value="ECO:0007669"/>
    <property type="project" value="UniProtKB-KW"/>
</dbReference>
<dbReference type="PANTHER" id="PTHR30237">
    <property type="entry name" value="MURAMOYLTETRAPEPTIDE CARBOXYPEPTIDASE"/>
    <property type="match status" value="1"/>
</dbReference>
<evidence type="ECO:0000313" key="10">
    <source>
        <dbReference type="EMBL" id="TWT78423.1"/>
    </source>
</evidence>
<comment type="caution">
    <text evidence="10">The sequence shown here is derived from an EMBL/GenBank/DDBJ whole genome shotgun (WGS) entry which is preliminary data.</text>
</comment>
<name>A0A5C5YUU4_9BACT</name>
<dbReference type="InterPro" id="IPR029062">
    <property type="entry name" value="Class_I_gatase-like"/>
</dbReference>
<protein>
    <submittedName>
        <fullName evidence="10">Putative murein peptide carboxypeptidase</fullName>
        <ecNumber evidence="10">3.4.16.-</ecNumber>
    </submittedName>
</protein>
<feature type="domain" description="LD-carboxypeptidase C-terminal" evidence="9">
    <location>
        <begin position="212"/>
        <end position="326"/>
    </location>
</feature>
<evidence type="ECO:0000256" key="5">
    <source>
        <dbReference type="ARBA" id="ARBA00022825"/>
    </source>
</evidence>
<dbReference type="SUPFAM" id="SSF52317">
    <property type="entry name" value="Class I glutamine amidotransferase-like"/>
    <property type="match status" value="1"/>
</dbReference>
<dbReference type="OrthoDB" id="9807329at2"/>
<dbReference type="InterPro" id="IPR027478">
    <property type="entry name" value="LdcA_N"/>
</dbReference>
<keyword evidence="4 10" id="KW-0378">Hydrolase</keyword>
<dbReference type="InterPro" id="IPR003507">
    <property type="entry name" value="S66_fam"/>
</dbReference>
<evidence type="ECO:0000256" key="1">
    <source>
        <dbReference type="ARBA" id="ARBA00010233"/>
    </source>
</evidence>
<dbReference type="EC" id="3.4.16.-" evidence="10"/>
<dbReference type="EMBL" id="SJPO01000002">
    <property type="protein sequence ID" value="TWT78423.1"/>
    <property type="molecule type" value="Genomic_DNA"/>
</dbReference>
<keyword evidence="7" id="KW-0732">Signal</keyword>
<keyword evidence="3" id="KW-0645">Protease</keyword>
<feature type="signal peptide" evidence="7">
    <location>
        <begin position="1"/>
        <end position="23"/>
    </location>
</feature>
<dbReference type="RefSeq" id="WP_146584870.1">
    <property type="nucleotide sequence ID" value="NZ_SJPO01000002.1"/>
</dbReference>
<feature type="active site" description="Nucleophile" evidence="6">
    <location>
        <position position="134"/>
    </location>
</feature>
<sequence length="343" mass="37494" precursor="true">MIAYLCRLAPALALMLAACHVNAEPPTRPRALRPGDTIMLVAPAGELNKKRVMLAVERLQERGFKVVVPDTLFRQRGYLAGTDEERAEELMRAFRDPEVDAVFPGTGGYGVTRMLPLLDWEEIARHPKIVIGFSDITALHLAIAAKCNLVTFHSPNPQYGLGSDDDLTPYSAKYFWRNILASENTGPQGFRYEQPASVGPLKRIAGGRVEATATGGNLSLLAATIGTPYEVITDGRILFVEDVREAPYRIDRMLSQLKLAGKLDKLAGVVLGQFRDCDEKDDEGSLSLAQVFDDYFADAPYPVVSNFAAGHVSQNGTVPFGVPCRLDAEALTFEVLENPVSVE</sequence>
<dbReference type="PANTHER" id="PTHR30237:SF2">
    <property type="entry name" value="MUREIN TETRAPEPTIDE CARBOXYPEPTIDASE"/>
    <property type="match status" value="1"/>
</dbReference>
<gene>
    <name evidence="10" type="primary">ykfA_1</name>
    <name evidence="10" type="ORF">Pla123a_12150</name>
</gene>
<evidence type="ECO:0000256" key="2">
    <source>
        <dbReference type="ARBA" id="ARBA00022645"/>
    </source>
</evidence>
<keyword evidence="2 10" id="KW-0121">Carboxypeptidase</keyword>
<keyword evidence="11" id="KW-1185">Reference proteome</keyword>
<evidence type="ECO:0000313" key="11">
    <source>
        <dbReference type="Proteomes" id="UP000318478"/>
    </source>
</evidence>
<feature type="active site" description="Charge relay system" evidence="6">
    <location>
        <position position="311"/>
    </location>
</feature>
<reference evidence="10 11" key="1">
    <citation type="submission" date="2019-02" db="EMBL/GenBank/DDBJ databases">
        <title>Deep-cultivation of Planctomycetes and their phenomic and genomic characterization uncovers novel biology.</title>
        <authorList>
            <person name="Wiegand S."/>
            <person name="Jogler M."/>
            <person name="Boedeker C."/>
            <person name="Pinto D."/>
            <person name="Vollmers J."/>
            <person name="Rivas-Marin E."/>
            <person name="Kohn T."/>
            <person name="Peeters S.H."/>
            <person name="Heuer A."/>
            <person name="Rast P."/>
            <person name="Oberbeckmann S."/>
            <person name="Bunk B."/>
            <person name="Jeske O."/>
            <person name="Meyerdierks A."/>
            <person name="Storesund J.E."/>
            <person name="Kallscheuer N."/>
            <person name="Luecker S."/>
            <person name="Lage O.M."/>
            <person name="Pohl T."/>
            <person name="Merkel B.J."/>
            <person name="Hornburger P."/>
            <person name="Mueller R.-W."/>
            <person name="Bruemmer F."/>
            <person name="Labrenz M."/>
            <person name="Spormann A.M."/>
            <person name="Op Den Camp H."/>
            <person name="Overmann J."/>
            <person name="Amann R."/>
            <person name="Jetten M.S.M."/>
            <person name="Mascher T."/>
            <person name="Medema M.H."/>
            <person name="Devos D.P."/>
            <person name="Kaster A.-K."/>
            <person name="Ovreas L."/>
            <person name="Rohde M."/>
            <person name="Galperin M.Y."/>
            <person name="Jogler C."/>
        </authorList>
    </citation>
    <scope>NUCLEOTIDE SEQUENCE [LARGE SCALE GENOMIC DNA]</scope>
    <source>
        <strain evidence="10 11">Pla123a</strain>
    </source>
</reference>
<feature type="chain" id="PRO_5023045459" evidence="7">
    <location>
        <begin position="24"/>
        <end position="343"/>
    </location>
</feature>
<dbReference type="GO" id="GO:0006508">
    <property type="term" value="P:proteolysis"/>
    <property type="evidence" value="ECO:0007669"/>
    <property type="project" value="UniProtKB-KW"/>
</dbReference>
<feature type="domain" description="LD-carboxypeptidase N-terminal" evidence="8">
    <location>
        <begin position="38"/>
        <end position="153"/>
    </location>
</feature>
<proteinExistence type="inferred from homology"/>
<evidence type="ECO:0000259" key="8">
    <source>
        <dbReference type="Pfam" id="PF02016"/>
    </source>
</evidence>